<reference evidence="1 2" key="1">
    <citation type="submission" date="2021-08" db="EMBL/GenBank/DDBJ databases">
        <authorList>
            <person name="Tuo L."/>
        </authorList>
    </citation>
    <scope>NUCLEOTIDE SEQUENCE [LARGE SCALE GENOMIC DNA]</scope>
    <source>
        <strain evidence="1 2">JCM 31229</strain>
    </source>
</reference>
<dbReference type="InterPro" id="IPR036691">
    <property type="entry name" value="Endo/exonu/phosph_ase_sf"/>
</dbReference>
<organism evidence="1 2">
    <name type="scientific">Sphingomonas colocasiae</name>
    <dbReference type="NCBI Taxonomy" id="1848973"/>
    <lineage>
        <taxon>Bacteria</taxon>
        <taxon>Pseudomonadati</taxon>
        <taxon>Pseudomonadota</taxon>
        <taxon>Alphaproteobacteria</taxon>
        <taxon>Sphingomonadales</taxon>
        <taxon>Sphingomonadaceae</taxon>
        <taxon>Sphingomonas</taxon>
    </lineage>
</organism>
<dbReference type="Proteomes" id="UP000706039">
    <property type="component" value="Unassembled WGS sequence"/>
</dbReference>
<dbReference type="CDD" id="cd10283">
    <property type="entry name" value="MnuA_DNase1-like"/>
    <property type="match status" value="1"/>
</dbReference>
<comment type="caution">
    <text evidence="1">The sequence shown here is derived from an EMBL/GenBank/DDBJ whole genome shotgun (WGS) entry which is preliminary data.</text>
</comment>
<protein>
    <submittedName>
        <fullName evidence="1">Endonuclease/exonuclease/phosphatase family protein</fullName>
    </submittedName>
</protein>
<dbReference type="GO" id="GO:0004519">
    <property type="term" value="F:endonuclease activity"/>
    <property type="evidence" value="ECO:0007669"/>
    <property type="project" value="UniProtKB-KW"/>
</dbReference>
<keyword evidence="1" id="KW-0255">Endonuclease</keyword>
<evidence type="ECO:0000313" key="1">
    <source>
        <dbReference type="EMBL" id="MBY8825931.1"/>
    </source>
</evidence>
<keyword evidence="1" id="KW-0540">Nuclease</keyword>
<keyword evidence="2" id="KW-1185">Reference proteome</keyword>
<dbReference type="SUPFAM" id="SSF56219">
    <property type="entry name" value="DNase I-like"/>
    <property type="match status" value="1"/>
</dbReference>
<proteinExistence type="predicted"/>
<dbReference type="EMBL" id="JAINVV010000014">
    <property type="protein sequence ID" value="MBY8825931.1"/>
    <property type="molecule type" value="Genomic_DNA"/>
</dbReference>
<keyword evidence="1" id="KW-0378">Hydrolase</keyword>
<accession>A0ABS7PXQ2</accession>
<gene>
    <name evidence="1" type="ORF">K7G82_26760</name>
</gene>
<sequence>MPQYSLLKTRIAAADRTRVVAHLQRLIAQLDRDIPDKDSERNLLLATWNIRDLGKVDGWGHGKRLPESFFYIAEIISRFDFVAVQEVNELDDWDRIMDILGPNWDFIATDVTHAKLGGNGERLLYAFDKRKVWFQKIAGEIVLPSKMLVTGATAGSDEALFKGKQFRRTPFMARFQSGWFKFDICTVHIYYGETSGAALQERIQEIDRIAKYLADLAKLNAKKGGRAMILLGDFNIVHPEHETMQALKAHGFRTPRKLDAPSNLDRTKYYDQIAFLADPSVIDYIDGGGAGARNAGIFEIYESIFRSEDFGDYKDHAAATKEGRSVSAEKLPTYYADEWRTWQISDHKPLWVRLKANEAEKYLKALAEIPD</sequence>
<name>A0ABS7PXQ2_9SPHN</name>
<evidence type="ECO:0000313" key="2">
    <source>
        <dbReference type="Proteomes" id="UP000706039"/>
    </source>
</evidence>
<dbReference type="RefSeq" id="WP_222993099.1">
    <property type="nucleotide sequence ID" value="NZ_JAINVV010000014.1"/>
</dbReference>
<dbReference type="Gene3D" id="3.60.10.10">
    <property type="entry name" value="Endonuclease/exonuclease/phosphatase"/>
    <property type="match status" value="1"/>
</dbReference>